<proteinExistence type="predicted"/>
<evidence type="ECO:0000313" key="3">
    <source>
        <dbReference type="Proteomes" id="UP000772434"/>
    </source>
</evidence>
<dbReference type="PANTHER" id="PTHR33119:SF1">
    <property type="entry name" value="FE2OG DIOXYGENASE DOMAIN-CONTAINING PROTEIN"/>
    <property type="match status" value="1"/>
</dbReference>
<accession>A0A9P5PNV6</accession>
<sequence>MSQNNVQKLTLNPSDLELAQFCIAVREKLDWQTKIFDDKIALKWVVEAGVAVPNAQVLEGRALEAVIDLQRSASMVKMLDCDILLDAPAPGTCADSSPERFDINTVDHELSKSIFVSDNLVPQALHQEFIRQLDALAAKEPRDFHPGSFGKVQNLIHPSLFPYIAGTTPVSSLDVKLPPVESDNKFETYLYYTNFHSSYPENMISSYAWIPSVFSILPDGKDAHLDSYINGLGTREQYPGLFRVIEKMFLLSLPHFERTLMESANYHTQDTPSGLVFHGLSEMLTSDRRFFIVQRWYECRRFAHSKNTTRDNVSRQEWTQLLHEHEPKRDAQKYNEERIKEKLQQDIRQEDCIKEKFYDLGDEFAASEMYKGKNMKVIMKAANYILKPGQEYEGSWHMEGMPHERIVASVIYYYDTDGPIQDKGLSFRMFRNFPSEDHVQQDFLVYLSEENGDQFIEEDYPSDWEMEVRDGKLAPVSTDAIPFFIELGAVPTTNICSDSNSGIGRMLSFPNWLQFCFFLVDDTLLVDDSEILYPGFDLGGLEDMNVLTTSEVPMQMRRCNEPTMFSLISMISARLTGRALPPELLDIIWSYTSEGTLTREEAEMHRLRLMNDRKVSHRTPRDYYSLCEH</sequence>
<dbReference type="InterPro" id="IPR049192">
    <property type="entry name" value="DUF4246_C"/>
</dbReference>
<dbReference type="InterPro" id="IPR025340">
    <property type="entry name" value="DUF4246"/>
</dbReference>
<dbReference type="EMBL" id="JADNRY010000083">
    <property type="protein sequence ID" value="KAF9066716.1"/>
    <property type="molecule type" value="Genomic_DNA"/>
</dbReference>
<dbReference type="Pfam" id="PF14033">
    <property type="entry name" value="DUF4246"/>
    <property type="match status" value="1"/>
</dbReference>
<name>A0A9P5PNV6_9AGAR</name>
<dbReference type="AlphaFoldDB" id="A0A9P5PNV6"/>
<dbReference type="OrthoDB" id="415532at2759"/>
<organism evidence="2 3">
    <name type="scientific">Rhodocollybia butyracea</name>
    <dbReference type="NCBI Taxonomy" id="206335"/>
    <lineage>
        <taxon>Eukaryota</taxon>
        <taxon>Fungi</taxon>
        <taxon>Dikarya</taxon>
        <taxon>Basidiomycota</taxon>
        <taxon>Agaricomycotina</taxon>
        <taxon>Agaricomycetes</taxon>
        <taxon>Agaricomycetidae</taxon>
        <taxon>Agaricales</taxon>
        <taxon>Marasmiineae</taxon>
        <taxon>Omphalotaceae</taxon>
        <taxon>Rhodocollybia</taxon>
    </lineage>
</organism>
<protein>
    <recommendedName>
        <fullName evidence="1">DUF4246 domain-containing protein</fullName>
    </recommendedName>
</protein>
<dbReference type="PANTHER" id="PTHR33119">
    <property type="entry name" value="IFI3P"/>
    <property type="match status" value="1"/>
</dbReference>
<reference evidence="2" key="1">
    <citation type="submission" date="2020-11" db="EMBL/GenBank/DDBJ databases">
        <authorList>
            <consortium name="DOE Joint Genome Institute"/>
            <person name="Ahrendt S."/>
            <person name="Riley R."/>
            <person name="Andreopoulos W."/>
            <person name="Labutti K."/>
            <person name="Pangilinan J."/>
            <person name="Ruiz-Duenas F.J."/>
            <person name="Barrasa J.M."/>
            <person name="Sanchez-Garcia M."/>
            <person name="Camarero S."/>
            <person name="Miyauchi S."/>
            <person name="Serrano A."/>
            <person name="Linde D."/>
            <person name="Babiker R."/>
            <person name="Drula E."/>
            <person name="Ayuso-Fernandez I."/>
            <person name="Pacheco R."/>
            <person name="Padilla G."/>
            <person name="Ferreira P."/>
            <person name="Barriuso J."/>
            <person name="Kellner H."/>
            <person name="Castanera R."/>
            <person name="Alfaro M."/>
            <person name="Ramirez L."/>
            <person name="Pisabarro A.G."/>
            <person name="Kuo A."/>
            <person name="Tritt A."/>
            <person name="Lipzen A."/>
            <person name="He G."/>
            <person name="Yan M."/>
            <person name="Ng V."/>
            <person name="Cullen D."/>
            <person name="Martin F."/>
            <person name="Rosso M.-N."/>
            <person name="Henrissat B."/>
            <person name="Hibbett D."/>
            <person name="Martinez A.T."/>
            <person name="Grigoriev I.V."/>
        </authorList>
    </citation>
    <scope>NUCLEOTIDE SEQUENCE</scope>
    <source>
        <strain evidence="2">AH 40177</strain>
    </source>
</reference>
<dbReference type="Proteomes" id="UP000772434">
    <property type="component" value="Unassembled WGS sequence"/>
</dbReference>
<keyword evidence="3" id="KW-1185">Reference proteome</keyword>
<gene>
    <name evidence="2" type="ORF">BDP27DRAFT_1423620</name>
</gene>
<feature type="domain" description="DUF4246" evidence="1">
    <location>
        <begin position="104"/>
        <end position="515"/>
    </location>
</feature>
<evidence type="ECO:0000259" key="1">
    <source>
        <dbReference type="Pfam" id="PF14033"/>
    </source>
</evidence>
<comment type="caution">
    <text evidence="2">The sequence shown here is derived from an EMBL/GenBank/DDBJ whole genome shotgun (WGS) entry which is preliminary data.</text>
</comment>
<evidence type="ECO:0000313" key="2">
    <source>
        <dbReference type="EMBL" id="KAF9066716.1"/>
    </source>
</evidence>